<dbReference type="Proteomes" id="UP000290261">
    <property type="component" value="Unassembled WGS sequence"/>
</dbReference>
<dbReference type="AlphaFoldDB" id="A0A444VIC7"/>
<dbReference type="EMBL" id="JJMP01000009">
    <property type="protein sequence ID" value="RYC50512.1"/>
    <property type="molecule type" value="Genomic_DNA"/>
</dbReference>
<reference evidence="1 2" key="1">
    <citation type="submission" date="2014-04" db="EMBL/GenBank/DDBJ databases">
        <title>Whole genome of Muricauda olearia.</title>
        <authorList>
            <person name="Zhang X.-H."/>
            <person name="Tang K."/>
        </authorList>
    </citation>
    <scope>NUCLEOTIDE SEQUENCE [LARGE SCALE GENOMIC DNA]</scope>
    <source>
        <strain evidence="1 2">Th120</strain>
    </source>
</reference>
<accession>A0A444VIC7</accession>
<proteinExistence type="predicted"/>
<sequence length="140" mass="15840">MKKIVLVCWAFFVSCTDEPVKTNLFVGLNNDSSQVLKIESFNNDVMVYQVDLNNDENSPICSYVDENFRGMFVNYCGIDSVAIKFNNGKGYISTKNNSGDFNFSNKRNPLLPNGGFKANGNIYEFIVTQQDFENAFELPK</sequence>
<name>A0A444VIC7_9FLAO</name>
<protein>
    <recommendedName>
        <fullName evidence="3">Lipoprotein</fullName>
    </recommendedName>
</protein>
<comment type="caution">
    <text evidence="1">The sequence shown here is derived from an EMBL/GenBank/DDBJ whole genome shotgun (WGS) entry which is preliminary data.</text>
</comment>
<evidence type="ECO:0000313" key="1">
    <source>
        <dbReference type="EMBL" id="RYC50512.1"/>
    </source>
</evidence>
<gene>
    <name evidence="1" type="ORF">DN53_17925</name>
</gene>
<organism evidence="1 2">
    <name type="scientific">Flagellimonas olearia</name>
    <dbReference type="NCBI Taxonomy" id="552546"/>
    <lineage>
        <taxon>Bacteria</taxon>
        <taxon>Pseudomonadati</taxon>
        <taxon>Bacteroidota</taxon>
        <taxon>Flavobacteriia</taxon>
        <taxon>Flavobacteriales</taxon>
        <taxon>Flavobacteriaceae</taxon>
        <taxon>Flagellimonas</taxon>
    </lineage>
</organism>
<evidence type="ECO:0008006" key="3">
    <source>
        <dbReference type="Google" id="ProtNLM"/>
    </source>
</evidence>
<keyword evidence="2" id="KW-1185">Reference proteome</keyword>
<dbReference type="PROSITE" id="PS51257">
    <property type="entry name" value="PROKAR_LIPOPROTEIN"/>
    <property type="match status" value="1"/>
</dbReference>
<dbReference type="RefSeq" id="WP_129655486.1">
    <property type="nucleotide sequence ID" value="NZ_ML142913.1"/>
</dbReference>
<evidence type="ECO:0000313" key="2">
    <source>
        <dbReference type="Proteomes" id="UP000290261"/>
    </source>
</evidence>